<dbReference type="EMBL" id="JACAZF010000007">
    <property type="protein sequence ID" value="KAF7298673.1"/>
    <property type="molecule type" value="Genomic_DNA"/>
</dbReference>
<proteinExistence type="predicted"/>
<organism evidence="2 3">
    <name type="scientific">Mycena indigotica</name>
    <dbReference type="NCBI Taxonomy" id="2126181"/>
    <lineage>
        <taxon>Eukaryota</taxon>
        <taxon>Fungi</taxon>
        <taxon>Dikarya</taxon>
        <taxon>Basidiomycota</taxon>
        <taxon>Agaricomycotina</taxon>
        <taxon>Agaricomycetes</taxon>
        <taxon>Agaricomycetidae</taxon>
        <taxon>Agaricales</taxon>
        <taxon>Marasmiineae</taxon>
        <taxon>Mycenaceae</taxon>
        <taxon>Mycena</taxon>
    </lineage>
</organism>
<dbReference type="AlphaFoldDB" id="A0A8H6SGS5"/>
<name>A0A8H6SGS5_9AGAR</name>
<reference evidence="2" key="1">
    <citation type="submission" date="2020-05" db="EMBL/GenBank/DDBJ databases">
        <title>Mycena genomes resolve the evolution of fungal bioluminescence.</title>
        <authorList>
            <person name="Tsai I.J."/>
        </authorList>
    </citation>
    <scope>NUCLEOTIDE SEQUENCE</scope>
    <source>
        <strain evidence="2">171206Taipei</strain>
    </source>
</reference>
<gene>
    <name evidence="2" type="ORF">MIND_00814500</name>
</gene>
<dbReference type="Proteomes" id="UP000636479">
    <property type="component" value="Unassembled WGS sequence"/>
</dbReference>
<evidence type="ECO:0000256" key="1">
    <source>
        <dbReference type="SAM" id="Coils"/>
    </source>
</evidence>
<evidence type="ECO:0000313" key="3">
    <source>
        <dbReference type="Proteomes" id="UP000636479"/>
    </source>
</evidence>
<evidence type="ECO:0000313" key="2">
    <source>
        <dbReference type="EMBL" id="KAF7298673.1"/>
    </source>
</evidence>
<dbReference type="RefSeq" id="XP_037218061.1">
    <property type="nucleotide sequence ID" value="XM_037364819.1"/>
</dbReference>
<protein>
    <submittedName>
        <fullName evidence="2">F-box domain-containing protein</fullName>
    </submittedName>
</protein>
<accession>A0A8H6SGS5</accession>
<feature type="coiled-coil region" evidence="1">
    <location>
        <begin position="7"/>
        <end position="34"/>
    </location>
</feature>
<sequence>MSSQAPASGLRLQIAAIEQEIASLLAQKAKLEETLATVPFPALSLPLDIARLIFHRVVPDHPSNRRIVEALKIAGVCTAWRDIVFTAPELWTTVAVKTGNVAMVQALDTWLPRTKGSAFKLIINFERDERVATAVWAAATRYSAQWQDVLLTTGDSLTLPLPNSLPALTALTIQGDLALECADGSTVDAPHFSHLSLDTPILMFQLGLPLEQVATLYLQGESYSGLIPILAKTPDVRDLTLDFSDSDGLVASAGASSPLVLTCLHTLEYNHDLPEAIVIALVLPVLHTLRFRSELPGPFNTVPTSQLLTMPGTGARRALRELEIGRTRGHTVTSQVMAWLAGLPTLTRLTICLDGFGPEDIATFCNEIAGGDLLPELETLLITHMKRAVEAQVLADVVERRWRWVGGGSRIKKFEVQLVGEDVLGYVERRLGSGQMKGLEYMISQGHSTHPHNLNMY</sequence>
<keyword evidence="3" id="KW-1185">Reference proteome</keyword>
<keyword evidence="1" id="KW-0175">Coiled coil</keyword>
<comment type="caution">
    <text evidence="2">The sequence shown here is derived from an EMBL/GenBank/DDBJ whole genome shotgun (WGS) entry which is preliminary data.</text>
</comment>
<dbReference type="GeneID" id="59347335"/>
<dbReference type="OrthoDB" id="3217549at2759"/>